<dbReference type="PANTHER" id="PTHR42852:SF13">
    <property type="entry name" value="PROTEIN DIPZ"/>
    <property type="match status" value="1"/>
</dbReference>
<feature type="domain" description="Thioredoxin" evidence="2">
    <location>
        <begin position="26"/>
        <end position="167"/>
    </location>
</feature>
<dbReference type="InterPro" id="IPR036249">
    <property type="entry name" value="Thioredoxin-like_sf"/>
</dbReference>
<dbReference type="KEGG" id="mpt:Mpe_A2426"/>
<dbReference type="HOGENOM" id="CLU_042529_11_2_4"/>
<keyword evidence="3" id="KW-0812">Transmembrane</keyword>
<dbReference type="STRING" id="420662.Mpe_A2426"/>
<dbReference type="Pfam" id="PF00578">
    <property type="entry name" value="AhpC-TSA"/>
    <property type="match status" value="1"/>
</dbReference>
<sequence>MTELPWSRRAILAAAAGGLLPMPAAAQQPGASPAIDWPTIALVDGTVLQPADWNDTAAVVVFWSTTCPFCRRHNEHVEKLHRASAGRRLRVLGVAVDRDAGVVRRYLADRGYGFPVSMSAQRLRPLFTSRNVIPMTCAVGRSGRLLQSIPGEMFEEDVLDLLRLADRPDRTAGMQDTSRCAT</sequence>
<keyword evidence="4" id="KW-1185">Reference proteome</keyword>
<proteinExistence type="predicted"/>
<name>A2SIJ2_METPP</name>
<protein>
    <submittedName>
        <fullName evidence="3">Conserved hypothetical transmembrane protein</fullName>
    </submittedName>
</protein>
<keyword evidence="1" id="KW-0732">Signal</keyword>
<dbReference type="RefSeq" id="WP_011830014.1">
    <property type="nucleotide sequence ID" value="NC_008825.1"/>
</dbReference>
<evidence type="ECO:0000313" key="3">
    <source>
        <dbReference type="EMBL" id="ABM95381.1"/>
    </source>
</evidence>
<dbReference type="GO" id="GO:0016209">
    <property type="term" value="F:antioxidant activity"/>
    <property type="evidence" value="ECO:0007669"/>
    <property type="project" value="InterPro"/>
</dbReference>
<gene>
    <name evidence="3" type="ordered locus">Mpe_A2426</name>
</gene>
<feature type="signal peptide" evidence="1">
    <location>
        <begin position="1"/>
        <end position="26"/>
    </location>
</feature>
<organism evidence="3 4">
    <name type="scientific">Methylibium petroleiphilum (strain ATCC BAA-1232 / LMG 22953 / PM1)</name>
    <dbReference type="NCBI Taxonomy" id="420662"/>
    <lineage>
        <taxon>Bacteria</taxon>
        <taxon>Pseudomonadati</taxon>
        <taxon>Pseudomonadota</taxon>
        <taxon>Betaproteobacteria</taxon>
        <taxon>Burkholderiales</taxon>
        <taxon>Sphaerotilaceae</taxon>
        <taxon>Methylibium</taxon>
    </lineage>
</organism>
<dbReference type="PANTHER" id="PTHR42852">
    <property type="entry name" value="THIOL:DISULFIDE INTERCHANGE PROTEIN DSBE"/>
    <property type="match status" value="1"/>
</dbReference>
<dbReference type="InterPro" id="IPR050553">
    <property type="entry name" value="Thioredoxin_ResA/DsbE_sf"/>
</dbReference>
<dbReference type="Gene3D" id="3.40.30.10">
    <property type="entry name" value="Glutaredoxin"/>
    <property type="match status" value="1"/>
</dbReference>
<evidence type="ECO:0000256" key="1">
    <source>
        <dbReference type="SAM" id="SignalP"/>
    </source>
</evidence>
<dbReference type="PROSITE" id="PS51318">
    <property type="entry name" value="TAT"/>
    <property type="match status" value="1"/>
</dbReference>
<accession>A2SIJ2</accession>
<dbReference type="eggNOG" id="COG0526">
    <property type="taxonomic scope" value="Bacteria"/>
</dbReference>
<dbReference type="InterPro" id="IPR000866">
    <property type="entry name" value="AhpC/TSA"/>
</dbReference>
<dbReference type="InterPro" id="IPR006311">
    <property type="entry name" value="TAT_signal"/>
</dbReference>
<dbReference type="SUPFAM" id="SSF52833">
    <property type="entry name" value="Thioredoxin-like"/>
    <property type="match status" value="1"/>
</dbReference>
<dbReference type="GO" id="GO:0016491">
    <property type="term" value="F:oxidoreductase activity"/>
    <property type="evidence" value="ECO:0007669"/>
    <property type="project" value="InterPro"/>
</dbReference>
<evidence type="ECO:0000259" key="2">
    <source>
        <dbReference type="PROSITE" id="PS51352"/>
    </source>
</evidence>
<dbReference type="CDD" id="cd02966">
    <property type="entry name" value="TlpA_like_family"/>
    <property type="match status" value="1"/>
</dbReference>
<dbReference type="PROSITE" id="PS51352">
    <property type="entry name" value="THIOREDOXIN_2"/>
    <property type="match status" value="1"/>
</dbReference>
<keyword evidence="3" id="KW-0472">Membrane</keyword>
<evidence type="ECO:0000313" key="4">
    <source>
        <dbReference type="Proteomes" id="UP000000366"/>
    </source>
</evidence>
<dbReference type="AlphaFoldDB" id="A2SIJ2"/>
<dbReference type="EMBL" id="CP000555">
    <property type="protein sequence ID" value="ABM95381.1"/>
    <property type="molecule type" value="Genomic_DNA"/>
</dbReference>
<dbReference type="Proteomes" id="UP000000366">
    <property type="component" value="Chromosome"/>
</dbReference>
<reference evidence="3 4" key="1">
    <citation type="journal article" date="2007" name="J. Bacteriol.">
        <title>Whole-genome analysis of the methyl tert-butyl ether-degrading beta-proteobacterium Methylibium petroleiphilum PM1.</title>
        <authorList>
            <person name="Kane S.R."/>
            <person name="Chakicherla A.Y."/>
            <person name="Chain P.S.G."/>
            <person name="Schmidt R."/>
            <person name="Shin M.W."/>
            <person name="Legler T.C."/>
            <person name="Scow K.M."/>
            <person name="Larimer F.W."/>
            <person name="Lucas S.M."/>
            <person name="Richardson P.M."/>
            <person name="Hristova K.R."/>
        </authorList>
    </citation>
    <scope>NUCLEOTIDE SEQUENCE [LARGE SCALE GENOMIC DNA]</scope>
    <source>
        <strain evidence="4">ATCC BAA-1232 / LMG 22953 / PM1</strain>
    </source>
</reference>
<dbReference type="InterPro" id="IPR013766">
    <property type="entry name" value="Thioredoxin_domain"/>
</dbReference>
<feature type="chain" id="PRO_5002645511" evidence="1">
    <location>
        <begin position="27"/>
        <end position="182"/>
    </location>
</feature>